<reference evidence="2 3" key="1">
    <citation type="submission" date="2021-07" db="EMBL/GenBank/DDBJ databases">
        <title>A novel Jannaschia species isolated from marine dinoflagellate Ceratoperidinium margalefii.</title>
        <authorList>
            <person name="Jiang Y."/>
            <person name="Li Z."/>
        </authorList>
    </citation>
    <scope>NUCLEOTIDE SEQUENCE [LARGE SCALE GENOMIC DNA]</scope>
    <source>
        <strain evidence="2 3">J12C1-MA-4</strain>
    </source>
</reference>
<keyword evidence="3" id="KW-1185">Reference proteome</keyword>
<keyword evidence="1" id="KW-1133">Transmembrane helix</keyword>
<evidence type="ECO:0000313" key="3">
    <source>
        <dbReference type="Proteomes" id="UP000825009"/>
    </source>
</evidence>
<evidence type="ECO:0000256" key="1">
    <source>
        <dbReference type="SAM" id="Phobius"/>
    </source>
</evidence>
<feature type="transmembrane region" description="Helical" evidence="1">
    <location>
        <begin position="664"/>
        <end position="683"/>
    </location>
</feature>
<dbReference type="Proteomes" id="UP000825009">
    <property type="component" value="Chromosome"/>
</dbReference>
<accession>A0A8F6TX65</accession>
<dbReference type="EMBL" id="CP079194">
    <property type="protein sequence ID" value="QXT39573.1"/>
    <property type="molecule type" value="Genomic_DNA"/>
</dbReference>
<sequence>MASQILFDPHLDWPVVYALGAALVLILALSIWRGLAGWPYRLLAGLVLLLALVNPSLQSEEREPLSDIVLLVVDESASQRIADRPAQTAEALAALEAEVAALGMETRVARVGDAEDNAGTLLMTELQRLMAEEPRARIAGALLITDGRLHDPELVPDMPAPIHALITGYDTDWDRRLVVETAPAFGIIGEELLLTIRLEDQGAVPAGLEGRSQIVIAIDGGAPQTYVVPVGESLELPLTLEHAGQNVIQFTVPEAEGELTTRNNAAVVQINGIRDRLRVLLVSGEPHPGQRTWRNLLKSDPSVDLVHFTILRPPDRQDGVPVGELSLIAFPTRELFMERVDDFDLIIFDRYQRRGILPMVYIDNIRRYVEDGGALLVAAGPDFAGASSLYRTPLADILPGRPTARVIEQPYLPTISALGARHPVTTGLETEHTPLPESEAPWGRWLRQIELSQQGGQTVMEGADGAPLLMLDRVGEGRVALLASDHAWLWDRGYEGGGPQLELLRRLAHWMMGEPDLEEEALVAEVDGQTITITRRTLADDVGSVIVTTPEGEELEVMLEETAPGAFSAQIEGEAQGLYRLVEGDRERVIALGPAAPREFEVTIAGSETLEPLLDASGGRSVRLEEGLPDLRRVSEGRSANGRGWLGLTTREAYVTTDVTVTPFIRAWIFLILAAGLMLAGWLREGRQ</sequence>
<protein>
    <recommendedName>
        <fullName evidence="4">Glutamine amidotransferase domain-containing protein</fullName>
    </recommendedName>
</protein>
<dbReference type="KEGG" id="gce:KYE46_16900"/>
<keyword evidence="1" id="KW-0812">Transmembrane</keyword>
<name>A0A8F6TX65_9RHOB</name>
<evidence type="ECO:0000313" key="2">
    <source>
        <dbReference type="EMBL" id="QXT39573.1"/>
    </source>
</evidence>
<dbReference type="RefSeq" id="WP_219002309.1">
    <property type="nucleotide sequence ID" value="NZ_CP079194.1"/>
</dbReference>
<dbReference type="PANTHER" id="PTHR37947:SF1">
    <property type="entry name" value="BLL2462 PROTEIN"/>
    <property type="match status" value="1"/>
</dbReference>
<keyword evidence="1" id="KW-0472">Membrane</keyword>
<dbReference type="PANTHER" id="PTHR37947">
    <property type="entry name" value="BLL2462 PROTEIN"/>
    <property type="match status" value="1"/>
</dbReference>
<gene>
    <name evidence="2" type="ORF">KYE46_16900</name>
</gene>
<proteinExistence type="predicted"/>
<dbReference type="AlphaFoldDB" id="A0A8F6TX65"/>
<organism evidence="2 3">
    <name type="scientific">Gymnodinialimonas ceratoperidinii</name>
    <dbReference type="NCBI Taxonomy" id="2856823"/>
    <lineage>
        <taxon>Bacteria</taxon>
        <taxon>Pseudomonadati</taxon>
        <taxon>Pseudomonadota</taxon>
        <taxon>Alphaproteobacteria</taxon>
        <taxon>Rhodobacterales</taxon>
        <taxon>Paracoccaceae</taxon>
        <taxon>Gymnodinialimonas</taxon>
    </lineage>
</organism>
<evidence type="ECO:0008006" key="4">
    <source>
        <dbReference type="Google" id="ProtNLM"/>
    </source>
</evidence>
<feature type="transmembrane region" description="Helical" evidence="1">
    <location>
        <begin position="15"/>
        <end position="32"/>
    </location>
</feature>